<evidence type="ECO:0000313" key="4">
    <source>
        <dbReference type="Proteomes" id="UP000037953"/>
    </source>
</evidence>
<dbReference type="SMART" id="SM00028">
    <property type="entry name" value="TPR"/>
    <property type="match status" value="4"/>
</dbReference>
<dbReference type="OrthoDB" id="1274361at2"/>
<dbReference type="Proteomes" id="UP000037953">
    <property type="component" value="Unassembled WGS sequence"/>
</dbReference>
<evidence type="ECO:0000256" key="2">
    <source>
        <dbReference type="SAM" id="SignalP"/>
    </source>
</evidence>
<dbReference type="Gene3D" id="1.25.40.10">
    <property type="entry name" value="Tetratricopeptide repeat domain"/>
    <property type="match status" value="2"/>
</dbReference>
<dbReference type="InterPro" id="IPR019734">
    <property type="entry name" value="TPR_rpt"/>
</dbReference>
<keyword evidence="1" id="KW-0812">Transmembrane</keyword>
<sequence>MLKKYYLLFSFLFSVFAWAQVDIRKQTDSLIAIVSGPDAYEKLGEKDILRITTEVYYKSKEADYKEGQLKALDYRSNVYYNTGKISQAMFDLEEGIRIAEKLDDYYELAYMIFGKAFCYTKLGLFEEASESIRKGFNYASKIKDKNKYHYVRLSLYNAMLWNANVSKNNNRDSMLKYSYSAYKEAGLLNYKFPNHYGWMVQSTSNYAINMILLGKNDSYAEKLILEAEKISDKVKDSRSVASLFFAKGLLSKKKKNYPQSVENFQETVRLVKKGKMIYELPSVYHELSNSYEGAGDFKNASLYLNKSKILSDSLAVVEKKITEHYFSERAGKKSSFSYYTIVVPLIIGSIFFLYVMKSKTSKTSRQISETGEQISEQKSPSEDYTKLTQMVKESDPAFYLHFKNVFPEFIRALLSVDPQLKTNDLEYCALIRLNFDTKQIAVFKNTSVKAVENKKYRLKKKLQIPTEENLYSWMANRNDRNPI</sequence>
<dbReference type="SUPFAM" id="SSF46894">
    <property type="entry name" value="C-terminal effector domain of the bipartite response regulators"/>
    <property type="match status" value="1"/>
</dbReference>
<keyword evidence="1" id="KW-1133">Transmembrane helix</keyword>
<organism evidence="3 4">
    <name type="scientific">Chryseobacterium indologenes</name>
    <name type="common">Flavobacterium indologenes</name>
    <dbReference type="NCBI Taxonomy" id="253"/>
    <lineage>
        <taxon>Bacteria</taxon>
        <taxon>Pseudomonadati</taxon>
        <taxon>Bacteroidota</taxon>
        <taxon>Flavobacteriia</taxon>
        <taxon>Flavobacteriales</taxon>
        <taxon>Weeksellaceae</taxon>
        <taxon>Chryseobacterium group</taxon>
        <taxon>Chryseobacterium</taxon>
    </lineage>
</organism>
<accession>A0A0N0IY90</accession>
<feature type="transmembrane region" description="Helical" evidence="1">
    <location>
        <begin position="336"/>
        <end position="356"/>
    </location>
</feature>
<protein>
    <recommendedName>
        <fullName evidence="5">Tetratricopeptide repeat protein</fullName>
    </recommendedName>
</protein>
<feature type="signal peptide" evidence="2">
    <location>
        <begin position="1"/>
        <end position="19"/>
    </location>
</feature>
<evidence type="ECO:0008006" key="5">
    <source>
        <dbReference type="Google" id="ProtNLM"/>
    </source>
</evidence>
<feature type="chain" id="PRO_5005851821" description="Tetratricopeptide repeat protein" evidence="2">
    <location>
        <begin position="20"/>
        <end position="483"/>
    </location>
</feature>
<keyword evidence="2" id="KW-0732">Signal</keyword>
<evidence type="ECO:0000313" key="3">
    <source>
        <dbReference type="EMBL" id="KPE52941.1"/>
    </source>
</evidence>
<dbReference type="EMBL" id="LJOD01000001">
    <property type="protein sequence ID" value="KPE52941.1"/>
    <property type="molecule type" value="Genomic_DNA"/>
</dbReference>
<dbReference type="PATRIC" id="fig|253.9.peg.605"/>
<dbReference type="AlphaFoldDB" id="A0A0N0IY90"/>
<dbReference type="GO" id="GO:0006355">
    <property type="term" value="P:regulation of DNA-templated transcription"/>
    <property type="evidence" value="ECO:0007669"/>
    <property type="project" value="InterPro"/>
</dbReference>
<keyword evidence="1" id="KW-0472">Membrane</keyword>
<gene>
    <name evidence="3" type="ORF">AOB46_02850</name>
</gene>
<dbReference type="InterPro" id="IPR016032">
    <property type="entry name" value="Sig_transdc_resp-reg_C-effctor"/>
</dbReference>
<dbReference type="RefSeq" id="WP_062696518.1">
    <property type="nucleotide sequence ID" value="NZ_LJOD01000001.1"/>
</dbReference>
<dbReference type="InterPro" id="IPR011990">
    <property type="entry name" value="TPR-like_helical_dom_sf"/>
</dbReference>
<dbReference type="GO" id="GO:0003677">
    <property type="term" value="F:DNA binding"/>
    <property type="evidence" value="ECO:0007669"/>
    <property type="project" value="InterPro"/>
</dbReference>
<reference evidence="3 4" key="1">
    <citation type="journal article" date="2015" name="Genom Data">
        <title>Draft genome sequence of a multidrug-resistant Chryseobacterium indologenes isolate from Malaysia.</title>
        <authorList>
            <person name="Yu C.Y."/>
            <person name="Ang G.Y."/>
            <person name="Cheng H.J."/>
            <person name="Cheong Y.M."/>
            <person name="Yin W.F."/>
            <person name="Chan K.G."/>
        </authorList>
    </citation>
    <scope>NUCLEOTIDE SEQUENCE [LARGE SCALE GENOMIC DNA]</scope>
    <source>
        <strain evidence="3 4">CI_885</strain>
    </source>
</reference>
<comment type="caution">
    <text evidence="3">The sequence shown here is derived from an EMBL/GenBank/DDBJ whole genome shotgun (WGS) entry which is preliminary data.</text>
</comment>
<reference evidence="4" key="2">
    <citation type="submission" date="2015-09" db="EMBL/GenBank/DDBJ databases">
        <title>Draft genome sequence of a multidrug-resistant Chryseobacterium indologenes isolate from Malaysia.</title>
        <authorList>
            <person name="Yu C.Y."/>
            <person name="Ang G.Y."/>
            <person name="Chan K.-G."/>
        </authorList>
    </citation>
    <scope>NUCLEOTIDE SEQUENCE [LARGE SCALE GENOMIC DNA]</scope>
    <source>
        <strain evidence="4">CI_885</strain>
    </source>
</reference>
<proteinExistence type="predicted"/>
<evidence type="ECO:0000256" key="1">
    <source>
        <dbReference type="SAM" id="Phobius"/>
    </source>
</evidence>
<dbReference type="SUPFAM" id="SSF48452">
    <property type="entry name" value="TPR-like"/>
    <property type="match status" value="2"/>
</dbReference>
<name>A0A0N0IY90_CHRID</name>